<proteinExistence type="predicted"/>
<keyword evidence="4" id="KW-1185">Reference proteome</keyword>
<reference evidence="3 4" key="1">
    <citation type="submission" date="2022-01" db="EMBL/GenBank/DDBJ databases">
        <authorList>
            <person name="Xiong W."/>
            <person name="Schranz E."/>
        </authorList>
    </citation>
    <scope>NUCLEOTIDE SEQUENCE [LARGE SCALE GENOMIC DNA]</scope>
</reference>
<sequence length="249" mass="28779">MMRGPQTLFLFLYICPSLTHTHITLFITLPWGGVASVVENIDERPRNLSFIVDLIKCKHNIIVSSFTFKNLFHSFLMSSSCLLMLSPHQSILPDSVRKQAKDVGLTWFELECIAFEKEYDGNLKINYVIVFERPGLHKFLSQLSKVADLVLFTEGIEGTTNKIGVVLVLGRDLVVVPKLVHLALSSPKFSREWHIKDTWMQVKYIERWDSLLIFLIFQMSKWIRSRSRCTIRSSYQCSQDCIHGKQCHI</sequence>
<keyword evidence="1" id="KW-0732">Signal</keyword>
<dbReference type="Proteomes" id="UP001157418">
    <property type="component" value="Unassembled WGS sequence"/>
</dbReference>
<feature type="domain" description="FCP1 homology" evidence="2">
    <location>
        <begin position="126"/>
        <end position="163"/>
    </location>
</feature>
<evidence type="ECO:0000256" key="1">
    <source>
        <dbReference type="SAM" id="SignalP"/>
    </source>
</evidence>
<dbReference type="InterPro" id="IPR004274">
    <property type="entry name" value="FCP1_dom"/>
</dbReference>
<dbReference type="Pfam" id="PF03031">
    <property type="entry name" value="NIF"/>
    <property type="match status" value="1"/>
</dbReference>
<comment type="caution">
    <text evidence="3">The sequence shown here is derived from an EMBL/GenBank/DDBJ whole genome shotgun (WGS) entry which is preliminary data.</text>
</comment>
<dbReference type="InterPro" id="IPR023214">
    <property type="entry name" value="HAD_sf"/>
</dbReference>
<evidence type="ECO:0000313" key="3">
    <source>
        <dbReference type="EMBL" id="CAH1412247.1"/>
    </source>
</evidence>
<gene>
    <name evidence="3" type="ORF">LVIROSA_LOCUS277</name>
</gene>
<dbReference type="AlphaFoldDB" id="A0AAU9LFB7"/>
<evidence type="ECO:0000313" key="4">
    <source>
        <dbReference type="Proteomes" id="UP001157418"/>
    </source>
</evidence>
<dbReference type="Gene3D" id="3.40.50.1000">
    <property type="entry name" value="HAD superfamily/HAD-like"/>
    <property type="match status" value="1"/>
</dbReference>
<accession>A0AAU9LFB7</accession>
<dbReference type="EMBL" id="CAKMRJ010000001">
    <property type="protein sequence ID" value="CAH1412247.1"/>
    <property type="molecule type" value="Genomic_DNA"/>
</dbReference>
<feature type="signal peptide" evidence="1">
    <location>
        <begin position="1"/>
        <end position="21"/>
    </location>
</feature>
<protein>
    <recommendedName>
        <fullName evidence="2">FCP1 homology domain-containing protein</fullName>
    </recommendedName>
</protein>
<feature type="chain" id="PRO_5043605746" description="FCP1 homology domain-containing protein" evidence="1">
    <location>
        <begin position="22"/>
        <end position="249"/>
    </location>
</feature>
<name>A0AAU9LFB7_9ASTR</name>
<evidence type="ECO:0000259" key="2">
    <source>
        <dbReference type="Pfam" id="PF03031"/>
    </source>
</evidence>
<organism evidence="3 4">
    <name type="scientific">Lactuca virosa</name>
    <dbReference type="NCBI Taxonomy" id="75947"/>
    <lineage>
        <taxon>Eukaryota</taxon>
        <taxon>Viridiplantae</taxon>
        <taxon>Streptophyta</taxon>
        <taxon>Embryophyta</taxon>
        <taxon>Tracheophyta</taxon>
        <taxon>Spermatophyta</taxon>
        <taxon>Magnoliopsida</taxon>
        <taxon>eudicotyledons</taxon>
        <taxon>Gunneridae</taxon>
        <taxon>Pentapetalae</taxon>
        <taxon>asterids</taxon>
        <taxon>campanulids</taxon>
        <taxon>Asterales</taxon>
        <taxon>Asteraceae</taxon>
        <taxon>Cichorioideae</taxon>
        <taxon>Cichorieae</taxon>
        <taxon>Lactucinae</taxon>
        <taxon>Lactuca</taxon>
    </lineage>
</organism>